<dbReference type="EMBL" id="BLWD01000001">
    <property type="protein sequence ID" value="GFN04179.1"/>
    <property type="molecule type" value="Genomic_DNA"/>
</dbReference>
<accession>A0A7J0CP16</accession>
<feature type="domain" description="DUF397" evidence="1">
    <location>
        <begin position="26"/>
        <end position="73"/>
    </location>
</feature>
<gene>
    <name evidence="2" type="ORF">Smic_27350</name>
</gene>
<comment type="caution">
    <text evidence="2">The sequence shown here is derived from an EMBL/GenBank/DDBJ whole genome shotgun (WGS) entry which is preliminary data.</text>
</comment>
<name>A0A7J0CP16_STRMI</name>
<dbReference type="InterPro" id="IPR007278">
    <property type="entry name" value="DUF397"/>
</dbReference>
<reference evidence="2 3" key="1">
    <citation type="submission" date="2020-05" db="EMBL/GenBank/DDBJ databases">
        <title>Whole genome shotgun sequence of Streptomyces microflavus NBRC 13062.</title>
        <authorList>
            <person name="Komaki H."/>
            <person name="Tamura T."/>
        </authorList>
    </citation>
    <scope>NUCLEOTIDE SEQUENCE [LARGE SCALE GENOMIC DNA]</scope>
    <source>
        <strain evidence="2 3">NBRC 13062</strain>
    </source>
</reference>
<dbReference type="Proteomes" id="UP000498740">
    <property type="component" value="Unassembled WGS sequence"/>
</dbReference>
<dbReference type="AlphaFoldDB" id="A0A7J0CP16"/>
<protein>
    <recommendedName>
        <fullName evidence="1">DUF397 domain-containing protein</fullName>
    </recommendedName>
</protein>
<sequence length="82" mass="8427">MTMTGNLYTLPIPAADAFATYCGGNAGGSNETCVSLAAIPGAEASFVIRDSKPEGAGKELRFTAAELDDFAAGWVRARGLTL</sequence>
<evidence type="ECO:0000259" key="1">
    <source>
        <dbReference type="Pfam" id="PF04149"/>
    </source>
</evidence>
<evidence type="ECO:0000313" key="2">
    <source>
        <dbReference type="EMBL" id="GFN04179.1"/>
    </source>
</evidence>
<proteinExistence type="predicted"/>
<evidence type="ECO:0000313" key="3">
    <source>
        <dbReference type="Proteomes" id="UP000498740"/>
    </source>
</evidence>
<organism evidence="2 3">
    <name type="scientific">Streptomyces microflavus</name>
    <name type="common">Streptomyces lipmanii</name>
    <dbReference type="NCBI Taxonomy" id="1919"/>
    <lineage>
        <taxon>Bacteria</taxon>
        <taxon>Bacillati</taxon>
        <taxon>Actinomycetota</taxon>
        <taxon>Actinomycetes</taxon>
        <taxon>Kitasatosporales</taxon>
        <taxon>Streptomycetaceae</taxon>
        <taxon>Streptomyces</taxon>
    </lineage>
</organism>
<dbReference type="Pfam" id="PF04149">
    <property type="entry name" value="DUF397"/>
    <property type="match status" value="1"/>
</dbReference>